<evidence type="ECO:0000256" key="6">
    <source>
        <dbReference type="PIRSR" id="PIRSR000097-3"/>
    </source>
</evidence>
<name>A0A7W5GDY6_9BACL</name>
<keyword evidence="2" id="KW-0521">NADP</keyword>
<feature type="domain" description="NADP-dependent oxidoreductase" evidence="7">
    <location>
        <begin position="16"/>
        <end position="258"/>
    </location>
</feature>
<dbReference type="InterPro" id="IPR020471">
    <property type="entry name" value="AKR"/>
</dbReference>
<dbReference type="PIRSF" id="PIRSF000097">
    <property type="entry name" value="AKR"/>
    <property type="match status" value="1"/>
</dbReference>
<evidence type="ECO:0000313" key="8">
    <source>
        <dbReference type="EMBL" id="MBB3155577.1"/>
    </source>
</evidence>
<evidence type="ECO:0000256" key="5">
    <source>
        <dbReference type="PIRSR" id="PIRSR000097-2"/>
    </source>
</evidence>
<dbReference type="Pfam" id="PF00248">
    <property type="entry name" value="Aldo_ket_red"/>
    <property type="match status" value="1"/>
</dbReference>
<reference evidence="8 9" key="1">
    <citation type="submission" date="2020-08" db="EMBL/GenBank/DDBJ databases">
        <title>Genomic Encyclopedia of Type Strains, Phase III (KMG-III): the genomes of soil and plant-associated and newly described type strains.</title>
        <authorList>
            <person name="Whitman W."/>
        </authorList>
    </citation>
    <scope>NUCLEOTIDE SEQUENCE [LARGE SCALE GENOMIC DNA]</scope>
    <source>
        <strain evidence="8 9">CECT 8234</strain>
    </source>
</reference>
<dbReference type="PROSITE" id="PS00062">
    <property type="entry name" value="ALDOKETO_REDUCTASE_2"/>
    <property type="match status" value="1"/>
</dbReference>
<accession>A0A7W5GDY6</accession>
<dbReference type="FunFam" id="3.20.20.100:FF:000015">
    <property type="entry name" value="Oxidoreductase, aldo/keto reductase family"/>
    <property type="match status" value="1"/>
</dbReference>
<feature type="site" description="Lowers pKa of active site Tyr" evidence="6">
    <location>
        <position position="74"/>
    </location>
</feature>
<dbReference type="Proteomes" id="UP000518605">
    <property type="component" value="Unassembled WGS sequence"/>
</dbReference>
<dbReference type="CDD" id="cd19133">
    <property type="entry name" value="AKR_AKR5F1"/>
    <property type="match status" value="1"/>
</dbReference>
<comment type="caution">
    <text evidence="8">The sequence shown here is derived from an EMBL/GenBank/DDBJ whole genome shotgun (WGS) entry which is preliminary data.</text>
</comment>
<protein>
    <submittedName>
        <fullName evidence="8">Diketogulonate reductase-like aldo/keto reductase</fullName>
    </submittedName>
</protein>
<sequence length="283" mass="32162">MQNVTLNNGVKMPIIGFGVYQVPDAEECENAVYEALMAGYRLIDTAAGYLNEEAVGRAIKRSGVPREQLFITTKLWVQDAGYESAKLAFSKSLKKLQLDYLDLYLIHQPFGDYYGAWRAMEDLYREGKIKAIGVSNFLPDRLMDLIVHNEIVPAVNQVETHPFYQQIESAAFMKEQGVQHQSWAPFAEGLNNMFGNEVLASIAEKHNKSAAQVALRWLVQREVVVIPKSVRKERIVENFDIFNFELSADDMEQISSLDTRESLFLSYHDPKFAKMLGTLKVDL</sequence>
<evidence type="ECO:0000256" key="4">
    <source>
        <dbReference type="PIRSR" id="PIRSR000097-1"/>
    </source>
</evidence>
<evidence type="ECO:0000256" key="3">
    <source>
        <dbReference type="ARBA" id="ARBA00023002"/>
    </source>
</evidence>
<evidence type="ECO:0000259" key="7">
    <source>
        <dbReference type="Pfam" id="PF00248"/>
    </source>
</evidence>
<comment type="similarity">
    <text evidence="1">Belongs to the aldo/keto reductase family.</text>
</comment>
<evidence type="ECO:0000256" key="2">
    <source>
        <dbReference type="ARBA" id="ARBA00022857"/>
    </source>
</evidence>
<gene>
    <name evidence="8" type="ORF">FHS16_005685</name>
</gene>
<dbReference type="PRINTS" id="PR00069">
    <property type="entry name" value="ALDKETRDTASE"/>
</dbReference>
<evidence type="ECO:0000313" key="9">
    <source>
        <dbReference type="Proteomes" id="UP000518605"/>
    </source>
</evidence>
<dbReference type="PANTHER" id="PTHR43827:SF3">
    <property type="entry name" value="NADP-DEPENDENT OXIDOREDUCTASE DOMAIN-CONTAINING PROTEIN"/>
    <property type="match status" value="1"/>
</dbReference>
<dbReference type="SUPFAM" id="SSF51430">
    <property type="entry name" value="NAD(P)-linked oxidoreductase"/>
    <property type="match status" value="1"/>
</dbReference>
<keyword evidence="9" id="KW-1185">Reference proteome</keyword>
<feature type="active site" description="Proton donor" evidence="4">
    <location>
        <position position="49"/>
    </location>
</feature>
<keyword evidence="3" id="KW-0560">Oxidoreductase</keyword>
<dbReference type="EMBL" id="JACHXW010000026">
    <property type="protein sequence ID" value="MBB3155577.1"/>
    <property type="molecule type" value="Genomic_DNA"/>
</dbReference>
<feature type="binding site" evidence="5">
    <location>
        <position position="107"/>
    </location>
    <ligand>
        <name>substrate</name>
    </ligand>
</feature>
<dbReference type="RefSeq" id="WP_183570387.1">
    <property type="nucleotide sequence ID" value="NZ_CBCSLB010000026.1"/>
</dbReference>
<dbReference type="AlphaFoldDB" id="A0A7W5GDY6"/>
<evidence type="ECO:0000256" key="1">
    <source>
        <dbReference type="ARBA" id="ARBA00007905"/>
    </source>
</evidence>
<dbReference type="Gene3D" id="3.20.20.100">
    <property type="entry name" value="NADP-dependent oxidoreductase domain"/>
    <property type="match status" value="1"/>
</dbReference>
<dbReference type="PANTHER" id="PTHR43827">
    <property type="entry name" value="2,5-DIKETO-D-GLUCONIC ACID REDUCTASE"/>
    <property type="match status" value="1"/>
</dbReference>
<dbReference type="GO" id="GO:0016616">
    <property type="term" value="F:oxidoreductase activity, acting on the CH-OH group of donors, NAD or NADP as acceptor"/>
    <property type="evidence" value="ECO:0007669"/>
    <property type="project" value="UniProtKB-ARBA"/>
</dbReference>
<organism evidence="8 9">
    <name type="scientific">Paenibacillus endophyticus</name>
    <dbReference type="NCBI Taxonomy" id="1294268"/>
    <lineage>
        <taxon>Bacteria</taxon>
        <taxon>Bacillati</taxon>
        <taxon>Bacillota</taxon>
        <taxon>Bacilli</taxon>
        <taxon>Bacillales</taxon>
        <taxon>Paenibacillaceae</taxon>
        <taxon>Paenibacillus</taxon>
    </lineage>
</organism>
<proteinExistence type="inferred from homology"/>
<dbReference type="InterPro" id="IPR036812">
    <property type="entry name" value="NAD(P)_OxRdtase_dom_sf"/>
</dbReference>
<dbReference type="PROSITE" id="PS00798">
    <property type="entry name" value="ALDOKETO_REDUCTASE_1"/>
    <property type="match status" value="1"/>
</dbReference>
<dbReference type="InterPro" id="IPR018170">
    <property type="entry name" value="Aldo/ket_reductase_CS"/>
</dbReference>
<dbReference type="InterPro" id="IPR023210">
    <property type="entry name" value="NADP_OxRdtase_dom"/>
</dbReference>